<evidence type="ECO:0000313" key="2">
    <source>
        <dbReference type="EMBL" id="CAL1393421.1"/>
    </source>
</evidence>
<reference evidence="2 3" key="1">
    <citation type="submission" date="2024-04" db="EMBL/GenBank/DDBJ databases">
        <authorList>
            <person name="Fracassetti M."/>
        </authorList>
    </citation>
    <scope>NUCLEOTIDE SEQUENCE [LARGE SCALE GENOMIC DNA]</scope>
</reference>
<dbReference type="Proteomes" id="UP001497516">
    <property type="component" value="Chromosome 6"/>
</dbReference>
<feature type="compositionally biased region" description="Polar residues" evidence="1">
    <location>
        <begin position="23"/>
        <end position="36"/>
    </location>
</feature>
<dbReference type="AlphaFoldDB" id="A0AAV2F5B7"/>
<dbReference type="EMBL" id="OZ034819">
    <property type="protein sequence ID" value="CAL1393421.1"/>
    <property type="molecule type" value="Genomic_DNA"/>
</dbReference>
<evidence type="ECO:0000313" key="3">
    <source>
        <dbReference type="Proteomes" id="UP001497516"/>
    </source>
</evidence>
<sequence>MINHGPGTCSDEQLGPNHDESKSPNSQISGQNTKNNATEKGESVVGIGDDSMQLTTWVQLLESLGWCRSMAELVFPNIEFRLPNSWFAPPDSGNFQFSGGGKIAKSVQESIEGIPRQEIINDGSCTRDKRDPRVQLLWSAMILQVDFLRHSPKIKLPAIELESYSMQMEDYRWARRVGN</sequence>
<accession>A0AAV2F5B7</accession>
<organism evidence="2 3">
    <name type="scientific">Linum trigynum</name>
    <dbReference type="NCBI Taxonomy" id="586398"/>
    <lineage>
        <taxon>Eukaryota</taxon>
        <taxon>Viridiplantae</taxon>
        <taxon>Streptophyta</taxon>
        <taxon>Embryophyta</taxon>
        <taxon>Tracheophyta</taxon>
        <taxon>Spermatophyta</taxon>
        <taxon>Magnoliopsida</taxon>
        <taxon>eudicotyledons</taxon>
        <taxon>Gunneridae</taxon>
        <taxon>Pentapetalae</taxon>
        <taxon>rosids</taxon>
        <taxon>fabids</taxon>
        <taxon>Malpighiales</taxon>
        <taxon>Linaceae</taxon>
        <taxon>Linum</taxon>
    </lineage>
</organism>
<keyword evidence="3" id="KW-1185">Reference proteome</keyword>
<feature type="region of interest" description="Disordered" evidence="1">
    <location>
        <begin position="1"/>
        <end position="43"/>
    </location>
</feature>
<name>A0AAV2F5B7_9ROSI</name>
<gene>
    <name evidence="2" type="ORF">LTRI10_LOCUS34001</name>
</gene>
<protein>
    <submittedName>
        <fullName evidence="2">Uncharacterized protein</fullName>
    </submittedName>
</protein>
<proteinExistence type="predicted"/>
<evidence type="ECO:0000256" key="1">
    <source>
        <dbReference type="SAM" id="MobiDB-lite"/>
    </source>
</evidence>